<protein>
    <recommendedName>
        <fullName evidence="8">ATP synthase epsilon chain</fullName>
    </recommendedName>
    <alternativeName>
        <fullName evidence="8">ATP synthase F1 sector epsilon subunit</fullName>
    </alternativeName>
    <alternativeName>
        <fullName evidence="8">F-ATPase epsilon subunit</fullName>
    </alternativeName>
</protein>
<evidence type="ECO:0000256" key="2">
    <source>
        <dbReference type="ARBA" id="ARBA00005712"/>
    </source>
</evidence>
<dbReference type="NCBIfam" id="TIGR01216">
    <property type="entry name" value="ATP_synt_epsi"/>
    <property type="match status" value="1"/>
</dbReference>
<feature type="domain" description="ATP synthase F1 complex delta/epsilon subunit N-terminal" evidence="10">
    <location>
        <begin position="4"/>
        <end position="88"/>
    </location>
</feature>
<evidence type="ECO:0000256" key="1">
    <source>
        <dbReference type="ARBA" id="ARBA00004184"/>
    </source>
</evidence>
<gene>
    <name evidence="8 11" type="primary">atpC</name>
    <name evidence="11" type="ORF">HXK23_00330</name>
</gene>
<comment type="function">
    <text evidence="8">Produces ATP from ADP in the presence of a proton gradient across the membrane.</text>
</comment>
<dbReference type="GO" id="GO:0046933">
    <property type="term" value="F:proton-transporting ATP synthase activity, rotational mechanism"/>
    <property type="evidence" value="ECO:0007669"/>
    <property type="project" value="UniProtKB-UniRule"/>
</dbReference>
<evidence type="ECO:0000256" key="9">
    <source>
        <dbReference type="RuleBase" id="RU003656"/>
    </source>
</evidence>
<evidence type="ECO:0000256" key="5">
    <source>
        <dbReference type="ARBA" id="ARBA00023136"/>
    </source>
</evidence>
<dbReference type="HAMAP" id="MF_00530">
    <property type="entry name" value="ATP_synth_epsil_bac"/>
    <property type="match status" value="1"/>
</dbReference>
<dbReference type="GO" id="GO:0012505">
    <property type="term" value="C:endomembrane system"/>
    <property type="evidence" value="ECO:0007669"/>
    <property type="project" value="UniProtKB-SubCell"/>
</dbReference>
<dbReference type="PANTHER" id="PTHR13822">
    <property type="entry name" value="ATP SYNTHASE DELTA/EPSILON CHAIN"/>
    <property type="match status" value="1"/>
</dbReference>
<organism evidence="11 12">
    <name type="scientific">Lancefieldella parvula</name>
    <dbReference type="NCBI Taxonomy" id="1382"/>
    <lineage>
        <taxon>Bacteria</taxon>
        <taxon>Bacillati</taxon>
        <taxon>Actinomycetota</taxon>
        <taxon>Coriobacteriia</taxon>
        <taxon>Coriobacteriales</taxon>
        <taxon>Atopobiaceae</taxon>
        <taxon>Lancefieldella</taxon>
    </lineage>
</organism>
<name>A0A930YQF5_9ACTN</name>
<dbReference type="RefSeq" id="WP_313996269.1">
    <property type="nucleotide sequence ID" value="NZ_CAUQBC010000016.1"/>
</dbReference>
<dbReference type="PANTHER" id="PTHR13822:SF10">
    <property type="entry name" value="ATP SYNTHASE EPSILON CHAIN, CHLOROPLASTIC"/>
    <property type="match status" value="1"/>
</dbReference>
<keyword evidence="8" id="KW-0375">Hydrogen ion transport</keyword>
<comment type="subunit">
    <text evidence="8 9">F-type ATPases have 2 components, CF(1) - the catalytic core - and CF(0) - the membrane proton channel. CF(1) has five subunits: alpha(3), beta(3), gamma(1), delta(1), epsilon(1). CF(0) has three main subunits: a, b and c.</text>
</comment>
<comment type="similarity">
    <text evidence="2 8 9">Belongs to the ATPase epsilon chain family.</text>
</comment>
<reference evidence="11" key="1">
    <citation type="submission" date="2020-04" db="EMBL/GenBank/DDBJ databases">
        <title>Deep metagenomics examines the oral microbiome during advanced dental caries in children, revealing novel taxa and co-occurrences with host molecules.</title>
        <authorList>
            <person name="Baker J.L."/>
            <person name="Morton J.T."/>
            <person name="Dinis M."/>
            <person name="Alvarez R."/>
            <person name="Tran N.C."/>
            <person name="Knight R."/>
            <person name="Edlund A."/>
        </authorList>
    </citation>
    <scope>NUCLEOTIDE SEQUENCE</scope>
    <source>
        <strain evidence="11">JCVI_22A_bin.2</strain>
    </source>
</reference>
<dbReference type="GO" id="GO:0005886">
    <property type="term" value="C:plasma membrane"/>
    <property type="evidence" value="ECO:0007669"/>
    <property type="project" value="UniProtKB-SubCell"/>
</dbReference>
<evidence type="ECO:0000256" key="3">
    <source>
        <dbReference type="ARBA" id="ARBA00022448"/>
    </source>
</evidence>
<evidence type="ECO:0000256" key="8">
    <source>
        <dbReference type="HAMAP-Rule" id="MF_00530"/>
    </source>
</evidence>
<dbReference type="Proteomes" id="UP000772566">
    <property type="component" value="Unassembled WGS sequence"/>
</dbReference>
<evidence type="ECO:0000256" key="6">
    <source>
        <dbReference type="ARBA" id="ARBA00023196"/>
    </source>
</evidence>
<dbReference type="GO" id="GO:0045259">
    <property type="term" value="C:proton-transporting ATP synthase complex"/>
    <property type="evidence" value="ECO:0007669"/>
    <property type="project" value="UniProtKB-KW"/>
</dbReference>
<dbReference type="Pfam" id="PF02823">
    <property type="entry name" value="ATP-synt_DE_N"/>
    <property type="match status" value="1"/>
</dbReference>
<dbReference type="SUPFAM" id="SSF51344">
    <property type="entry name" value="Epsilon subunit of F1F0-ATP synthase N-terminal domain"/>
    <property type="match status" value="1"/>
</dbReference>
<evidence type="ECO:0000256" key="4">
    <source>
        <dbReference type="ARBA" id="ARBA00023065"/>
    </source>
</evidence>
<comment type="subcellular location">
    <subcellularLocation>
        <location evidence="8">Cell membrane</location>
        <topology evidence="8">Peripheral membrane protein</topology>
    </subcellularLocation>
    <subcellularLocation>
        <location evidence="1">Endomembrane system</location>
        <topology evidence="1">Peripheral membrane protein</topology>
    </subcellularLocation>
</comment>
<proteinExistence type="inferred from homology"/>
<keyword evidence="3 8" id="KW-0813">Transport</keyword>
<accession>A0A930YQF5</accession>
<evidence type="ECO:0000259" key="10">
    <source>
        <dbReference type="Pfam" id="PF02823"/>
    </source>
</evidence>
<keyword evidence="7 8" id="KW-0066">ATP synthesis</keyword>
<evidence type="ECO:0000256" key="7">
    <source>
        <dbReference type="ARBA" id="ARBA00023310"/>
    </source>
</evidence>
<dbReference type="AlphaFoldDB" id="A0A930YQF5"/>
<keyword evidence="4 8" id="KW-0406">Ion transport</keyword>
<dbReference type="InterPro" id="IPR020546">
    <property type="entry name" value="ATP_synth_F1_dsu/esu_N"/>
</dbReference>
<evidence type="ECO:0000313" key="11">
    <source>
        <dbReference type="EMBL" id="MBF4808670.1"/>
    </source>
</evidence>
<dbReference type="InterPro" id="IPR036771">
    <property type="entry name" value="ATPsynth_dsu/esu_N"/>
</dbReference>
<comment type="caution">
    <text evidence="11">The sequence shown here is derived from an EMBL/GenBank/DDBJ whole genome shotgun (WGS) entry which is preliminary data.</text>
</comment>
<dbReference type="GO" id="GO:0005524">
    <property type="term" value="F:ATP binding"/>
    <property type="evidence" value="ECO:0007669"/>
    <property type="project" value="UniProtKB-UniRule"/>
</dbReference>
<dbReference type="InterPro" id="IPR001469">
    <property type="entry name" value="ATP_synth_F1_dsu/esu"/>
</dbReference>
<sequence length="140" mass="15763">MAELTCQFVRPDKLLYEGTVESLILASADGEYGVWPGHAPEIIALGDGVVRLHMPHPENEEESMTKIVISGGYAEIDPTGVIILADHARRVDDIDADVVRETRDDVIDQMLSLPEDDNRRAYYEKKIDWCNLLLKQVVEE</sequence>
<evidence type="ECO:0000313" key="12">
    <source>
        <dbReference type="Proteomes" id="UP000772566"/>
    </source>
</evidence>
<keyword evidence="6 8" id="KW-0139">CF(1)</keyword>
<keyword evidence="5 8" id="KW-0472">Membrane</keyword>
<dbReference type="EMBL" id="JABZGT010000004">
    <property type="protein sequence ID" value="MBF4808670.1"/>
    <property type="molecule type" value="Genomic_DNA"/>
</dbReference>
<keyword evidence="8" id="KW-1003">Cell membrane</keyword>
<dbReference type="Gene3D" id="2.60.15.10">
    <property type="entry name" value="F0F1 ATP synthase delta/epsilon subunit, N-terminal"/>
    <property type="match status" value="1"/>
</dbReference>
<dbReference type="CDD" id="cd12152">
    <property type="entry name" value="F1-ATPase_delta"/>
    <property type="match status" value="1"/>
</dbReference>